<dbReference type="Pfam" id="PF01464">
    <property type="entry name" value="SLT"/>
    <property type="match status" value="1"/>
</dbReference>
<accession>A0ABT2ZMU2</accession>
<keyword evidence="5" id="KW-1185">Reference proteome</keyword>
<organism evidence="4 5">
    <name type="scientific">Albidovulum litorale</name>
    <dbReference type="NCBI Taxonomy" id="2984134"/>
    <lineage>
        <taxon>Bacteria</taxon>
        <taxon>Pseudomonadati</taxon>
        <taxon>Pseudomonadota</taxon>
        <taxon>Alphaproteobacteria</taxon>
        <taxon>Rhodobacterales</taxon>
        <taxon>Paracoccaceae</taxon>
        <taxon>Albidovulum</taxon>
    </lineage>
</organism>
<dbReference type="InterPro" id="IPR023346">
    <property type="entry name" value="Lysozyme-like_dom_sf"/>
</dbReference>
<comment type="caution">
    <text evidence="4">The sequence shown here is derived from an EMBL/GenBank/DDBJ whole genome shotgun (WGS) entry which is preliminary data.</text>
</comment>
<dbReference type="InterPro" id="IPR008258">
    <property type="entry name" value="Transglycosylase_SLT_dom_1"/>
</dbReference>
<gene>
    <name evidence="4" type="ORF">OEZ71_09085</name>
</gene>
<proteinExistence type="inferred from homology"/>
<evidence type="ECO:0000256" key="2">
    <source>
        <dbReference type="SAM" id="SignalP"/>
    </source>
</evidence>
<comment type="similarity">
    <text evidence="1">Belongs to the virb1 family.</text>
</comment>
<evidence type="ECO:0000256" key="1">
    <source>
        <dbReference type="ARBA" id="ARBA00009387"/>
    </source>
</evidence>
<keyword evidence="2" id="KW-0732">Signal</keyword>
<reference evidence="4 5" key="1">
    <citation type="submission" date="2022-10" db="EMBL/GenBank/DDBJ databases">
        <title>Defluviimonas sp. nov., isolated from ocean surface sediments.</title>
        <authorList>
            <person name="He W."/>
            <person name="Wang L."/>
            <person name="Zhang D.-F."/>
        </authorList>
    </citation>
    <scope>NUCLEOTIDE SEQUENCE [LARGE SCALE GENOMIC DNA]</scope>
    <source>
        <strain evidence="4 5">WL0050</strain>
    </source>
</reference>
<feature type="domain" description="Transglycosylase SLT" evidence="3">
    <location>
        <begin position="47"/>
        <end position="168"/>
    </location>
</feature>
<dbReference type="RefSeq" id="WP_263739631.1">
    <property type="nucleotide sequence ID" value="NZ_JAOWKZ010000002.1"/>
</dbReference>
<dbReference type="Proteomes" id="UP001652564">
    <property type="component" value="Unassembled WGS sequence"/>
</dbReference>
<evidence type="ECO:0000313" key="5">
    <source>
        <dbReference type="Proteomes" id="UP001652564"/>
    </source>
</evidence>
<dbReference type="EMBL" id="JAOWKZ010000002">
    <property type="protein sequence ID" value="MCV2872449.1"/>
    <property type="molecule type" value="Genomic_DNA"/>
</dbReference>
<evidence type="ECO:0000313" key="4">
    <source>
        <dbReference type="EMBL" id="MCV2872449.1"/>
    </source>
</evidence>
<protein>
    <submittedName>
        <fullName evidence="4">Transglycosylase SLT domain-containing protein</fullName>
    </submittedName>
</protein>
<name>A0ABT2ZMU2_9RHOB</name>
<dbReference type="Gene3D" id="1.10.530.10">
    <property type="match status" value="1"/>
</dbReference>
<feature type="chain" id="PRO_5047411609" evidence="2">
    <location>
        <begin position="35"/>
        <end position="261"/>
    </location>
</feature>
<sequence>MPEPNFVALIWTVKRSAAMLAVLLLLAAPTKLHALTDHSQTCDQVAAEAARRTGVPISVLKAITRTETGQKKNGAFRPWPWTVNMEGKGVWFDTEDEARAYVYKEFKRGARSFDVGCFQINYKWHGKAFSSIDEMFDPLTNALYAARFLGELYAEHGNWGGAAGAYHSRTPEFANRYKVRFEKFRAALMADDGREIPEIPDIVRVANGGADQDVGLAEIVRVNTYPLLQSGTAGELGSLVPLGNGVRAGLFVRAHTSGVVN</sequence>
<dbReference type="SUPFAM" id="SSF53955">
    <property type="entry name" value="Lysozyme-like"/>
    <property type="match status" value="1"/>
</dbReference>
<evidence type="ECO:0000259" key="3">
    <source>
        <dbReference type="Pfam" id="PF01464"/>
    </source>
</evidence>
<feature type="signal peptide" evidence="2">
    <location>
        <begin position="1"/>
        <end position="34"/>
    </location>
</feature>